<reference evidence="2" key="2">
    <citation type="journal article" date="2014" name="ISME J.">
        <title>Microbial stratification in low pH oxic and suboxic macroscopic growths along an acid mine drainage.</title>
        <authorList>
            <person name="Mendez-Garcia C."/>
            <person name="Mesa V."/>
            <person name="Sprenger R.R."/>
            <person name="Richter M."/>
            <person name="Diez M.S."/>
            <person name="Solano J."/>
            <person name="Bargiela R."/>
            <person name="Golyshina O.V."/>
            <person name="Manteca A."/>
            <person name="Ramos J.L."/>
            <person name="Gallego J.R."/>
            <person name="Llorente I."/>
            <person name="Martins Dos Santos V.A."/>
            <person name="Jensen O.N."/>
            <person name="Pelaez A.I."/>
            <person name="Sanchez J."/>
            <person name="Ferrer M."/>
        </authorList>
    </citation>
    <scope>NUCLEOTIDE SEQUENCE</scope>
</reference>
<evidence type="ECO:0000256" key="1">
    <source>
        <dbReference type="SAM" id="Phobius"/>
    </source>
</evidence>
<dbReference type="SUPFAM" id="SSF56784">
    <property type="entry name" value="HAD-like"/>
    <property type="match status" value="1"/>
</dbReference>
<dbReference type="EMBL" id="AUZX01005217">
    <property type="protein sequence ID" value="EQD68662.1"/>
    <property type="molecule type" value="Genomic_DNA"/>
</dbReference>
<organism evidence="2">
    <name type="scientific">mine drainage metagenome</name>
    <dbReference type="NCBI Taxonomy" id="410659"/>
    <lineage>
        <taxon>unclassified sequences</taxon>
        <taxon>metagenomes</taxon>
        <taxon>ecological metagenomes</taxon>
    </lineage>
</organism>
<dbReference type="InterPro" id="IPR036412">
    <property type="entry name" value="HAD-like_sf"/>
</dbReference>
<feature type="transmembrane region" description="Helical" evidence="1">
    <location>
        <begin position="55"/>
        <end position="75"/>
    </location>
</feature>
<proteinExistence type="predicted"/>
<reference evidence="2" key="1">
    <citation type="submission" date="2013-08" db="EMBL/GenBank/DDBJ databases">
        <authorList>
            <person name="Mendez C."/>
            <person name="Richter M."/>
            <person name="Ferrer M."/>
            <person name="Sanchez J."/>
        </authorList>
    </citation>
    <scope>NUCLEOTIDE SEQUENCE</scope>
</reference>
<protein>
    <submittedName>
        <fullName evidence="2">Copper-translocating P-type ATPase</fullName>
    </submittedName>
</protein>
<sequence>LESADIILLRSQLTLLFRAREISSRSYRKMVQNVALAFCFNGLGIPLAASGLIYPVWAMVAMAVSVTAIFVNSLWGNPSLFINAISTVGRVTDGVGAGTSVR</sequence>
<keyword evidence="1" id="KW-0812">Transmembrane</keyword>
<comment type="caution">
    <text evidence="2">The sequence shown here is derived from an EMBL/GenBank/DDBJ whole genome shotgun (WGS) entry which is preliminary data.</text>
</comment>
<keyword evidence="1" id="KW-1133">Transmembrane helix</keyword>
<dbReference type="AlphaFoldDB" id="T1BGB6"/>
<accession>T1BGB6</accession>
<keyword evidence="1" id="KW-0472">Membrane</keyword>
<feature type="non-terminal residue" evidence="2">
    <location>
        <position position="1"/>
    </location>
</feature>
<name>T1BGB6_9ZZZZ</name>
<feature type="transmembrane region" description="Helical" evidence="1">
    <location>
        <begin position="30"/>
        <end position="49"/>
    </location>
</feature>
<evidence type="ECO:0000313" key="2">
    <source>
        <dbReference type="EMBL" id="EQD68662.1"/>
    </source>
</evidence>
<gene>
    <name evidence="2" type="ORF">B1A_07224</name>
</gene>